<dbReference type="Proteomes" id="UP000268014">
    <property type="component" value="Unassembled WGS sequence"/>
</dbReference>
<reference evidence="3" key="1">
    <citation type="submission" date="2017-02" db="UniProtKB">
        <authorList>
            <consortium name="WormBaseParasite"/>
        </authorList>
    </citation>
    <scope>IDENTIFICATION</scope>
</reference>
<dbReference type="WBParaSite" id="HPLM_0001519301-mRNA-1">
    <property type="protein sequence ID" value="HPLM_0001519301-mRNA-1"/>
    <property type="gene ID" value="HPLM_0001519301"/>
</dbReference>
<evidence type="ECO:0000313" key="3">
    <source>
        <dbReference type="WBParaSite" id="HPLM_0001519301-mRNA-1"/>
    </source>
</evidence>
<keyword evidence="2" id="KW-1185">Reference proteome</keyword>
<dbReference type="AlphaFoldDB" id="A0A0N4WU80"/>
<proteinExistence type="predicted"/>
<evidence type="ECO:0000313" key="1">
    <source>
        <dbReference type="EMBL" id="VDO55711.1"/>
    </source>
</evidence>
<reference evidence="1 2" key="2">
    <citation type="submission" date="2018-11" db="EMBL/GenBank/DDBJ databases">
        <authorList>
            <consortium name="Pathogen Informatics"/>
        </authorList>
    </citation>
    <scope>NUCLEOTIDE SEQUENCE [LARGE SCALE GENOMIC DNA]</scope>
    <source>
        <strain evidence="1 2">MHpl1</strain>
    </source>
</reference>
<accession>A0A0N4WU80</accession>
<evidence type="ECO:0000313" key="2">
    <source>
        <dbReference type="Proteomes" id="UP000268014"/>
    </source>
</evidence>
<protein>
    <submittedName>
        <fullName evidence="3">Ovule protein</fullName>
    </submittedName>
</protein>
<sequence length="70" mass="8237">MMLYEQDLLKARQEFILVSSKVVPITTVHIYSVPITRKFLSYLLFVPYNVDRFEAFCKLLVTRQKDGPLI</sequence>
<gene>
    <name evidence="1" type="ORF">HPLM_LOCUS15185</name>
</gene>
<dbReference type="EMBL" id="UZAF01018873">
    <property type="protein sequence ID" value="VDO55711.1"/>
    <property type="molecule type" value="Genomic_DNA"/>
</dbReference>
<name>A0A0N4WU80_HAEPC</name>
<organism evidence="3">
    <name type="scientific">Haemonchus placei</name>
    <name type="common">Barber's pole worm</name>
    <dbReference type="NCBI Taxonomy" id="6290"/>
    <lineage>
        <taxon>Eukaryota</taxon>
        <taxon>Metazoa</taxon>
        <taxon>Ecdysozoa</taxon>
        <taxon>Nematoda</taxon>
        <taxon>Chromadorea</taxon>
        <taxon>Rhabditida</taxon>
        <taxon>Rhabditina</taxon>
        <taxon>Rhabditomorpha</taxon>
        <taxon>Strongyloidea</taxon>
        <taxon>Trichostrongylidae</taxon>
        <taxon>Haemonchus</taxon>
    </lineage>
</organism>